<evidence type="ECO:0000259" key="8">
    <source>
        <dbReference type="PROSITE" id="PS51372"/>
    </source>
</evidence>
<dbReference type="Pfam" id="PF02302">
    <property type="entry name" value="PTS_IIB"/>
    <property type="match status" value="1"/>
</dbReference>
<dbReference type="Gene3D" id="3.40.50.2300">
    <property type="match status" value="1"/>
</dbReference>
<dbReference type="RefSeq" id="WP_143333596.1">
    <property type="nucleotide sequence ID" value="NZ_CP041626.1"/>
</dbReference>
<name>A0A516GJR5_9LACT</name>
<keyword evidence="3" id="KW-0805">Transcription regulation</keyword>
<reference evidence="9 10" key="1">
    <citation type="submission" date="2019-07" db="EMBL/GenBank/DDBJ databases">
        <title>Genome assembly of a nasal isolate of Dolosigranulum pigrum from a chronic sinusitis patient.</title>
        <authorList>
            <person name="Baig S."/>
            <person name="Overballe-Petersen S."/>
            <person name="Kaspar U."/>
            <person name="Rendboe A."/>
            <person name="de Man T."/>
            <person name="Liu C."/>
            <person name="Price L.B."/>
            <person name="Stegger M."/>
            <person name="Becker K."/>
            <person name="Skytt Andersen P."/>
        </authorList>
    </citation>
    <scope>NUCLEOTIDE SEQUENCE [LARGE SCALE GENOMIC DNA]</scope>
    <source>
        <strain evidence="9 10">83VPs-KB5</strain>
    </source>
</reference>
<dbReference type="GO" id="GO:0008982">
    <property type="term" value="F:protein-N(PI)-phosphohistidine-sugar phosphotransferase activity"/>
    <property type="evidence" value="ECO:0007669"/>
    <property type="project" value="InterPro"/>
</dbReference>
<dbReference type="PANTHER" id="PTHR30185:SF18">
    <property type="entry name" value="TRANSCRIPTIONAL REGULATOR MTLR"/>
    <property type="match status" value="1"/>
</dbReference>
<evidence type="ECO:0000259" key="6">
    <source>
        <dbReference type="PROSITE" id="PS51094"/>
    </source>
</evidence>
<dbReference type="Gene3D" id="1.10.1790.10">
    <property type="entry name" value="PRD domain"/>
    <property type="match status" value="2"/>
</dbReference>
<dbReference type="SUPFAM" id="SSF63520">
    <property type="entry name" value="PTS-regulatory domain, PRD"/>
    <property type="match status" value="2"/>
</dbReference>
<dbReference type="InterPro" id="IPR007737">
    <property type="entry name" value="Mga_HTH"/>
</dbReference>
<evidence type="ECO:0000313" key="10">
    <source>
        <dbReference type="Proteomes" id="UP000315953"/>
    </source>
</evidence>
<evidence type="ECO:0000256" key="1">
    <source>
        <dbReference type="ARBA" id="ARBA00022679"/>
    </source>
</evidence>
<dbReference type="Pfam" id="PF05043">
    <property type="entry name" value="Mga"/>
    <property type="match status" value="1"/>
</dbReference>
<dbReference type="GO" id="GO:0006355">
    <property type="term" value="P:regulation of DNA-templated transcription"/>
    <property type="evidence" value="ECO:0007669"/>
    <property type="project" value="InterPro"/>
</dbReference>
<dbReference type="AlphaFoldDB" id="A0A516GJR5"/>
<proteinExistence type="predicted"/>
<gene>
    <name evidence="9" type="ORF">FNV33_06660</name>
</gene>
<dbReference type="Pfam" id="PF00359">
    <property type="entry name" value="PTS_EIIA_2"/>
    <property type="match status" value="1"/>
</dbReference>
<keyword evidence="2" id="KW-0677">Repeat</keyword>
<dbReference type="InterPro" id="IPR016152">
    <property type="entry name" value="PTrfase/Anion_transptr"/>
</dbReference>
<evidence type="ECO:0000259" key="7">
    <source>
        <dbReference type="PROSITE" id="PS51099"/>
    </source>
</evidence>
<dbReference type="InterPro" id="IPR011608">
    <property type="entry name" value="PRD"/>
</dbReference>
<dbReference type="PANTHER" id="PTHR30185">
    <property type="entry name" value="CRYPTIC BETA-GLUCOSIDE BGL OPERON ANTITERMINATOR"/>
    <property type="match status" value="1"/>
</dbReference>
<dbReference type="Gene3D" id="3.40.930.10">
    <property type="entry name" value="Mannitol-specific EII, Chain A"/>
    <property type="match status" value="1"/>
</dbReference>
<keyword evidence="4" id="KW-0010">Activator</keyword>
<dbReference type="Gene3D" id="1.10.10.10">
    <property type="entry name" value="Winged helix-like DNA-binding domain superfamily/Winged helix DNA-binding domain"/>
    <property type="match status" value="1"/>
</dbReference>
<keyword evidence="5" id="KW-0804">Transcription</keyword>
<evidence type="ECO:0000313" key="9">
    <source>
        <dbReference type="EMBL" id="QDO91747.1"/>
    </source>
</evidence>
<dbReference type="InterPro" id="IPR050661">
    <property type="entry name" value="BglG_antiterminators"/>
</dbReference>
<dbReference type="EMBL" id="CP041626">
    <property type="protein sequence ID" value="QDO91747.1"/>
    <property type="molecule type" value="Genomic_DNA"/>
</dbReference>
<dbReference type="InterPro" id="IPR013196">
    <property type="entry name" value="HTH_11"/>
</dbReference>
<dbReference type="GO" id="GO:0009401">
    <property type="term" value="P:phosphoenolpyruvate-dependent sugar phosphotransferase system"/>
    <property type="evidence" value="ECO:0007669"/>
    <property type="project" value="InterPro"/>
</dbReference>
<dbReference type="InterPro" id="IPR003501">
    <property type="entry name" value="PTS_EIIB_2/3"/>
</dbReference>
<dbReference type="SUPFAM" id="SSF55804">
    <property type="entry name" value="Phoshotransferase/anion transport protein"/>
    <property type="match status" value="1"/>
</dbReference>
<dbReference type="CDD" id="cd05568">
    <property type="entry name" value="PTS_IIB_bgl_like"/>
    <property type="match status" value="1"/>
</dbReference>
<feature type="domain" description="PTS EIIA type-2" evidence="6">
    <location>
        <begin position="522"/>
        <end position="669"/>
    </location>
</feature>
<dbReference type="InterPro" id="IPR036634">
    <property type="entry name" value="PRD_sf"/>
</dbReference>
<feature type="domain" description="PRD" evidence="8">
    <location>
        <begin position="299"/>
        <end position="406"/>
    </location>
</feature>
<dbReference type="PROSITE" id="PS51372">
    <property type="entry name" value="PRD_2"/>
    <property type="match status" value="2"/>
</dbReference>
<accession>A0A516GJR5</accession>
<dbReference type="InterPro" id="IPR013011">
    <property type="entry name" value="PTS_EIIB_2"/>
</dbReference>
<dbReference type="InterPro" id="IPR036095">
    <property type="entry name" value="PTS_EIIB-like_sf"/>
</dbReference>
<dbReference type="PROSITE" id="PS51099">
    <property type="entry name" value="PTS_EIIB_TYPE_2"/>
    <property type="match status" value="1"/>
</dbReference>
<keyword evidence="1" id="KW-0808">Transferase</keyword>
<organism evidence="9 10">
    <name type="scientific">Dolosigranulum pigrum</name>
    <dbReference type="NCBI Taxonomy" id="29394"/>
    <lineage>
        <taxon>Bacteria</taxon>
        <taxon>Bacillati</taxon>
        <taxon>Bacillota</taxon>
        <taxon>Bacilli</taxon>
        <taxon>Lactobacillales</taxon>
        <taxon>Carnobacteriaceae</taxon>
        <taxon>Dolosigranulum</taxon>
    </lineage>
</organism>
<feature type="domain" description="PTS EIIB type-2" evidence="7">
    <location>
        <begin position="409"/>
        <end position="501"/>
    </location>
</feature>
<dbReference type="KEGG" id="dpm:FNV33_06660"/>
<dbReference type="SUPFAM" id="SSF52794">
    <property type="entry name" value="PTS system IIB component-like"/>
    <property type="match status" value="1"/>
</dbReference>
<dbReference type="Pfam" id="PF00874">
    <property type="entry name" value="PRD"/>
    <property type="match status" value="2"/>
</dbReference>
<protein>
    <submittedName>
        <fullName evidence="9">PRD domain-containing protein</fullName>
    </submittedName>
</protein>
<evidence type="ECO:0000256" key="2">
    <source>
        <dbReference type="ARBA" id="ARBA00022737"/>
    </source>
</evidence>
<dbReference type="Pfam" id="PF08279">
    <property type="entry name" value="HTH_11"/>
    <property type="match status" value="1"/>
</dbReference>
<evidence type="ECO:0000256" key="4">
    <source>
        <dbReference type="ARBA" id="ARBA00023159"/>
    </source>
</evidence>
<dbReference type="Proteomes" id="UP000315953">
    <property type="component" value="Chromosome"/>
</dbReference>
<evidence type="ECO:0000256" key="5">
    <source>
        <dbReference type="ARBA" id="ARBA00023163"/>
    </source>
</evidence>
<dbReference type="InterPro" id="IPR036388">
    <property type="entry name" value="WH-like_DNA-bd_sf"/>
</dbReference>
<dbReference type="InterPro" id="IPR002178">
    <property type="entry name" value="PTS_EIIA_type-2_dom"/>
</dbReference>
<evidence type="ECO:0000256" key="3">
    <source>
        <dbReference type="ARBA" id="ARBA00023015"/>
    </source>
</evidence>
<feature type="domain" description="PRD" evidence="8">
    <location>
        <begin position="187"/>
        <end position="293"/>
    </location>
</feature>
<dbReference type="PROSITE" id="PS51094">
    <property type="entry name" value="PTS_EIIA_TYPE_2"/>
    <property type="match status" value="1"/>
</dbReference>
<sequence length="669" mass="77523">MLNKRERSLLEVFIEHPNTYLTSKELAGIVGVSDRTARKYIKTLMNEIKVHGADIEAKQGLGYKFTVTHELEFNLFLEDELQPKMTKQNSTIDNSIDRQHFILNKLFFEETDITSHKLEELLYVSKSTLSKSINKIKRLLSQYNLELDNYRGSLSVVGAEQNKRHFMLDYFFTDKFDESLSSFIGTSFIDEEINFAELTIIVLDECREAELKLSDYVIHNLVLHIALTIKRIKSGYSLEQFTVNPTIKQSVNYSVAERILNRIETTTNIKFPEEEANYIALHLKVKSGKESTETTLFMDRNQQLSLHIQEILEQLDNELQTNFKTDPILLNGLLDHFASLLNRVQSDIHLTNPLLDDIQSSYNEILELTEEYFSRLPELTKFNISIDEWAYISLHLMAAMERYANRQKTKVLVVCATGFGSAQMLKTRLEKELSGLLNIVDVISYYELNEEKMSDIDLIISSISLNNVVFPVPVVHVSVFLSREDVDKIKDYVDQTTELNQSLNRHASSSQDELEKHQLFDHCFSEEQFLLVDTTIKKEQLVGKMIEQLKEYNGESFKQQFIEQIKLRNSYSPTVFGENIAFPHPMTPQSYDEQIVVAIIPEGLYWDEEHPAVNFVFLMSPSKIKNEHIKLVSPILVKLLEDTASQQQLLAKPDFEEFKKTFMRLMDKR</sequence>